<protein>
    <submittedName>
        <fullName evidence="1">Uncharacterized protein</fullName>
    </submittedName>
</protein>
<organism evidence="1 2">
    <name type="scientific">Conservatibacter flavescens</name>
    <dbReference type="NCBI Taxonomy" id="28161"/>
    <lineage>
        <taxon>Bacteria</taxon>
        <taxon>Pseudomonadati</taxon>
        <taxon>Pseudomonadota</taxon>
        <taxon>Gammaproteobacteria</taxon>
        <taxon>Pasteurellales</taxon>
        <taxon>Pasteurellaceae</taxon>
        <taxon>Conservatibacter</taxon>
    </lineage>
</organism>
<gene>
    <name evidence="1" type="ORF">CVP05_05005</name>
</gene>
<keyword evidence="2" id="KW-1185">Reference proteome</keyword>
<dbReference type="RefSeq" id="WP_100288484.1">
    <property type="nucleotide sequence ID" value="NZ_PHHA01000008.1"/>
</dbReference>
<evidence type="ECO:0000313" key="1">
    <source>
        <dbReference type="EMBL" id="PJG85713.1"/>
    </source>
</evidence>
<dbReference type="OrthoDB" id="5941857at2"/>
<comment type="caution">
    <text evidence="1">The sequence shown here is derived from an EMBL/GenBank/DDBJ whole genome shotgun (WGS) entry which is preliminary data.</text>
</comment>
<dbReference type="AlphaFoldDB" id="A0A2M8S3H3"/>
<evidence type="ECO:0000313" key="2">
    <source>
        <dbReference type="Proteomes" id="UP000229329"/>
    </source>
</evidence>
<sequence>MNLSSINKAELIKAIKEQCERSLIGIEIDEALSKECTFCGSNLIEYQSGKYPTFKFKCHQCGNHLDYYQAFNLTHRDIRQGVEDPFRECEECGENSMMGYFCTNSECGYELDPNTDDTFDENNIRKIREELERG</sequence>
<accession>A0A2M8S3H3</accession>
<name>A0A2M8S3H3_9PAST</name>
<proteinExistence type="predicted"/>
<dbReference type="EMBL" id="PHHA01000008">
    <property type="protein sequence ID" value="PJG85713.1"/>
    <property type="molecule type" value="Genomic_DNA"/>
</dbReference>
<dbReference type="Proteomes" id="UP000229329">
    <property type="component" value="Unassembled WGS sequence"/>
</dbReference>
<reference evidence="1 2" key="1">
    <citation type="submission" date="2017-11" db="EMBL/GenBank/DDBJ databases">
        <title>Reclassification of Bisgaard taxon 7 as Conservatibacter flavescens gen. nov., sp. nov.</title>
        <authorList>
            <person name="Christensen H."/>
        </authorList>
    </citation>
    <scope>NUCLEOTIDE SEQUENCE [LARGE SCALE GENOMIC DNA]</scope>
    <source>
        <strain evidence="1 2">7_4</strain>
    </source>
</reference>